<dbReference type="UniPathway" id="UPA00074">
    <property type="reaction ID" value="UER00131"/>
</dbReference>
<evidence type="ECO:0000256" key="4">
    <source>
        <dbReference type="ARBA" id="ARBA00016460"/>
    </source>
</evidence>
<comment type="pathway">
    <text evidence="1 11">Purine metabolism; IMP biosynthesis via de novo pathway; 5-amino-1-(5-phospho-D-ribosyl)imidazole-4-carboxamide from 5-amino-1-(5-phospho-D-ribosyl)imidazole-4-carboxylate: step 1/2.</text>
</comment>
<keyword evidence="7 11" id="KW-0658">Purine biosynthesis</keyword>
<comment type="catalytic activity">
    <reaction evidence="10 11">
        <text>5-amino-1-(5-phospho-D-ribosyl)imidazole-4-carboxylate + L-aspartate + ATP = (2S)-2-[5-amino-1-(5-phospho-beta-D-ribosyl)imidazole-4-carboxamido]succinate + ADP + phosphate + 2 H(+)</text>
        <dbReference type="Rhea" id="RHEA:22628"/>
        <dbReference type="ChEBI" id="CHEBI:15378"/>
        <dbReference type="ChEBI" id="CHEBI:29991"/>
        <dbReference type="ChEBI" id="CHEBI:30616"/>
        <dbReference type="ChEBI" id="CHEBI:43474"/>
        <dbReference type="ChEBI" id="CHEBI:58443"/>
        <dbReference type="ChEBI" id="CHEBI:77657"/>
        <dbReference type="ChEBI" id="CHEBI:456216"/>
        <dbReference type="EC" id="6.3.2.6"/>
    </reaction>
</comment>
<dbReference type="Pfam" id="PF01259">
    <property type="entry name" value="SAICAR_synt"/>
    <property type="match status" value="1"/>
</dbReference>
<comment type="similarity">
    <text evidence="2 11">Belongs to the SAICAR synthetase family.</text>
</comment>
<evidence type="ECO:0000256" key="11">
    <source>
        <dbReference type="HAMAP-Rule" id="MF_00137"/>
    </source>
</evidence>
<evidence type="ECO:0000256" key="7">
    <source>
        <dbReference type="ARBA" id="ARBA00022755"/>
    </source>
</evidence>
<evidence type="ECO:0000256" key="9">
    <source>
        <dbReference type="ARBA" id="ARBA00030409"/>
    </source>
</evidence>
<dbReference type="FunFam" id="3.30.470.20:FF:000015">
    <property type="entry name" value="Phosphoribosylaminoimidazole-succinocarboxamide synthase"/>
    <property type="match status" value="1"/>
</dbReference>
<feature type="domain" description="SAICAR synthetase/ADE2 N-terminal" evidence="13">
    <location>
        <begin position="31"/>
        <end position="298"/>
    </location>
</feature>
<dbReference type="CDD" id="cd01414">
    <property type="entry name" value="SAICAR_synt_Sc"/>
    <property type="match status" value="1"/>
</dbReference>
<accession>A0A1G6GKB0</accession>
<evidence type="ECO:0000256" key="2">
    <source>
        <dbReference type="ARBA" id="ARBA00010190"/>
    </source>
</evidence>
<keyword evidence="5 11" id="KW-0436">Ligase</keyword>
<name>A0A1G6GKB0_9MICO</name>
<dbReference type="EMBL" id="FMYG01000001">
    <property type="protein sequence ID" value="SDB82374.1"/>
    <property type="molecule type" value="Genomic_DNA"/>
</dbReference>
<dbReference type="PROSITE" id="PS01058">
    <property type="entry name" value="SAICAR_SYNTHETASE_2"/>
    <property type="match status" value="1"/>
</dbReference>
<evidence type="ECO:0000256" key="5">
    <source>
        <dbReference type="ARBA" id="ARBA00022598"/>
    </source>
</evidence>
<dbReference type="EC" id="6.3.2.6" evidence="3 11"/>
<sequence length="327" mass="35595">MTQSAPTRAGRTRNNERVTSAPPLELPGWRHIYSGKVRDLYVPADTAEGAPPVHLLVVASDRVSAFDHVLSPGIPDKGVLLTTLSLWWFDQLAGADGGRGIPNHLVPDHALDGDDAVTLIPDAVQGRAMLVRSLDMQPIECVVRGYLTGSGWAEYRAAGTVCGIPLPEGLNDGDRLPEPLYTPAFKAPMGEHDENITFERSVELVGAETAAALRNASLEIYRRASATAEAHGLILADTKFEFGFDADGVLTLADEVLTSDSSRYWDAEAWRTGTTPAERMASFDKQIVRDWLAANWDKQGDPPALPAEIVERTRERYADLLRLLTAS</sequence>
<dbReference type="STRING" id="993073.AS029_00620"/>
<evidence type="ECO:0000256" key="6">
    <source>
        <dbReference type="ARBA" id="ARBA00022741"/>
    </source>
</evidence>
<feature type="region of interest" description="Disordered" evidence="12">
    <location>
        <begin position="1"/>
        <end position="22"/>
    </location>
</feature>
<dbReference type="GO" id="GO:0005524">
    <property type="term" value="F:ATP binding"/>
    <property type="evidence" value="ECO:0007669"/>
    <property type="project" value="UniProtKB-KW"/>
</dbReference>
<dbReference type="HAMAP" id="MF_00137">
    <property type="entry name" value="SAICAR_synth"/>
    <property type="match status" value="1"/>
</dbReference>
<dbReference type="PANTHER" id="PTHR43700">
    <property type="entry name" value="PHOSPHORIBOSYLAMINOIMIDAZOLE-SUCCINOCARBOXAMIDE SYNTHASE"/>
    <property type="match status" value="1"/>
</dbReference>
<evidence type="ECO:0000256" key="8">
    <source>
        <dbReference type="ARBA" id="ARBA00022840"/>
    </source>
</evidence>
<dbReference type="Proteomes" id="UP000183203">
    <property type="component" value="Unassembled WGS sequence"/>
</dbReference>
<evidence type="ECO:0000256" key="1">
    <source>
        <dbReference type="ARBA" id="ARBA00004672"/>
    </source>
</evidence>
<evidence type="ECO:0000256" key="3">
    <source>
        <dbReference type="ARBA" id="ARBA00012217"/>
    </source>
</evidence>
<dbReference type="PANTHER" id="PTHR43700:SF1">
    <property type="entry name" value="PHOSPHORIBOSYLAMINOIMIDAZOLE-SUCCINOCARBOXAMIDE SYNTHASE"/>
    <property type="match status" value="1"/>
</dbReference>
<dbReference type="InterPro" id="IPR001636">
    <property type="entry name" value="SAICAR_synth"/>
</dbReference>
<keyword evidence="8 11" id="KW-0067">ATP-binding</keyword>
<evidence type="ECO:0000256" key="12">
    <source>
        <dbReference type="SAM" id="MobiDB-lite"/>
    </source>
</evidence>
<dbReference type="Gene3D" id="3.30.470.20">
    <property type="entry name" value="ATP-grasp fold, B domain"/>
    <property type="match status" value="1"/>
</dbReference>
<dbReference type="SUPFAM" id="SSF56104">
    <property type="entry name" value="SAICAR synthase-like"/>
    <property type="match status" value="1"/>
</dbReference>
<dbReference type="GO" id="GO:0005737">
    <property type="term" value="C:cytoplasm"/>
    <property type="evidence" value="ECO:0007669"/>
    <property type="project" value="TreeGrafter"/>
</dbReference>
<proteinExistence type="inferred from homology"/>
<dbReference type="InterPro" id="IPR018236">
    <property type="entry name" value="SAICAR_synthetase_CS"/>
</dbReference>
<evidence type="ECO:0000313" key="14">
    <source>
        <dbReference type="EMBL" id="SDB82374.1"/>
    </source>
</evidence>
<dbReference type="AlphaFoldDB" id="A0A1G6GKB0"/>
<dbReference type="GO" id="GO:0006189">
    <property type="term" value="P:'de novo' IMP biosynthetic process"/>
    <property type="evidence" value="ECO:0007669"/>
    <property type="project" value="UniProtKB-UniRule"/>
</dbReference>
<dbReference type="InterPro" id="IPR028923">
    <property type="entry name" value="SAICAR_synt/ADE2_N"/>
</dbReference>
<dbReference type="NCBIfam" id="NF010568">
    <property type="entry name" value="PRK13961.1"/>
    <property type="match status" value="1"/>
</dbReference>
<gene>
    <name evidence="11" type="primary">purC</name>
    <name evidence="14" type="ORF">SAMN05216418_0357</name>
</gene>
<dbReference type="GO" id="GO:0004639">
    <property type="term" value="F:phosphoribosylaminoimidazolesuccinocarboxamide synthase activity"/>
    <property type="evidence" value="ECO:0007669"/>
    <property type="project" value="UniProtKB-UniRule"/>
</dbReference>
<organism evidence="14 15">
    <name type="scientific">Microbacterium enclense</name>
    <dbReference type="NCBI Taxonomy" id="993073"/>
    <lineage>
        <taxon>Bacteria</taxon>
        <taxon>Bacillati</taxon>
        <taxon>Actinomycetota</taxon>
        <taxon>Actinomycetes</taxon>
        <taxon>Micrococcales</taxon>
        <taxon>Microbacteriaceae</taxon>
        <taxon>Microbacterium</taxon>
    </lineage>
</organism>
<evidence type="ECO:0000256" key="10">
    <source>
        <dbReference type="ARBA" id="ARBA00048475"/>
    </source>
</evidence>
<dbReference type="NCBIfam" id="TIGR00081">
    <property type="entry name" value="purC"/>
    <property type="match status" value="1"/>
</dbReference>
<protein>
    <recommendedName>
        <fullName evidence="4 11">Phosphoribosylaminoimidazole-succinocarboxamide synthase</fullName>
        <ecNumber evidence="3 11">6.3.2.6</ecNumber>
    </recommendedName>
    <alternativeName>
        <fullName evidence="9 11">SAICAR synthetase</fullName>
    </alternativeName>
</protein>
<evidence type="ECO:0000313" key="15">
    <source>
        <dbReference type="Proteomes" id="UP000183203"/>
    </source>
</evidence>
<evidence type="ECO:0000259" key="13">
    <source>
        <dbReference type="Pfam" id="PF01259"/>
    </source>
</evidence>
<keyword evidence="6 11" id="KW-0547">Nucleotide-binding</keyword>
<dbReference type="Gene3D" id="3.30.200.20">
    <property type="entry name" value="Phosphorylase Kinase, domain 1"/>
    <property type="match status" value="1"/>
</dbReference>
<reference evidence="14 15" key="1">
    <citation type="submission" date="2016-09" db="EMBL/GenBank/DDBJ databases">
        <authorList>
            <person name="Capua I."/>
            <person name="De Benedictis P."/>
            <person name="Joannis T."/>
            <person name="Lombin L.H."/>
            <person name="Cattoli G."/>
        </authorList>
    </citation>
    <scope>NUCLEOTIDE SEQUENCE [LARGE SCALE GENOMIC DNA]</scope>
    <source>
        <strain evidence="14 15">NIO-1002</strain>
    </source>
</reference>